<evidence type="ECO:0000313" key="1">
    <source>
        <dbReference type="EMBL" id="CAG8795967.1"/>
    </source>
</evidence>
<protein>
    <submittedName>
        <fullName evidence="1">15842_t:CDS:1</fullName>
    </submittedName>
</protein>
<comment type="caution">
    <text evidence="1">The sequence shown here is derived from an EMBL/GenBank/DDBJ whole genome shotgun (WGS) entry which is preliminary data.</text>
</comment>
<dbReference type="EMBL" id="CAJVQC010056021">
    <property type="protein sequence ID" value="CAG8795967.1"/>
    <property type="molecule type" value="Genomic_DNA"/>
</dbReference>
<gene>
    <name evidence="1" type="ORF">RPERSI_LOCUS20065</name>
</gene>
<reference evidence="1" key="1">
    <citation type="submission" date="2021-06" db="EMBL/GenBank/DDBJ databases">
        <authorList>
            <person name="Kallberg Y."/>
            <person name="Tangrot J."/>
            <person name="Rosling A."/>
        </authorList>
    </citation>
    <scope>NUCLEOTIDE SEQUENCE</scope>
    <source>
        <strain evidence="1">MA461A</strain>
    </source>
</reference>
<proteinExistence type="predicted"/>
<evidence type="ECO:0000313" key="2">
    <source>
        <dbReference type="Proteomes" id="UP000789920"/>
    </source>
</evidence>
<keyword evidence="2" id="KW-1185">Reference proteome</keyword>
<dbReference type="Proteomes" id="UP000789920">
    <property type="component" value="Unassembled WGS sequence"/>
</dbReference>
<feature type="non-terminal residue" evidence="1">
    <location>
        <position position="1"/>
    </location>
</feature>
<name>A0ACA9RJX4_9GLOM</name>
<organism evidence="1 2">
    <name type="scientific">Racocetra persica</name>
    <dbReference type="NCBI Taxonomy" id="160502"/>
    <lineage>
        <taxon>Eukaryota</taxon>
        <taxon>Fungi</taxon>
        <taxon>Fungi incertae sedis</taxon>
        <taxon>Mucoromycota</taxon>
        <taxon>Glomeromycotina</taxon>
        <taxon>Glomeromycetes</taxon>
        <taxon>Diversisporales</taxon>
        <taxon>Gigasporaceae</taxon>
        <taxon>Racocetra</taxon>
    </lineage>
</organism>
<sequence length="106" mass="11899">VLSQCPQEYSPPRISCEKTLINYGNSVPQCNASTECVKFTDTNGLASVSCSITEDRLTEDELPCINQPNSLKIGYFYSNFTCGQCVFSCNECTFTDRRRMYCTQCS</sequence>
<accession>A0ACA9RJX4</accession>